<dbReference type="PANTHER" id="PTHR30006">
    <property type="entry name" value="THIAMINE-BINDING PERIPLASMIC PROTEIN-RELATED"/>
    <property type="match status" value="1"/>
</dbReference>
<keyword evidence="4" id="KW-1185">Reference proteome</keyword>
<name>A0A238Y850_HALVU</name>
<evidence type="ECO:0000313" key="4">
    <source>
        <dbReference type="Proteomes" id="UP000198397"/>
    </source>
</evidence>
<evidence type="ECO:0000256" key="1">
    <source>
        <dbReference type="ARBA" id="ARBA00022729"/>
    </source>
</evidence>
<protein>
    <submittedName>
        <fullName evidence="3">Spermidine/putrescine-binding protein</fullName>
    </submittedName>
</protein>
<dbReference type="OrthoDB" id="346175at2157"/>
<dbReference type="AlphaFoldDB" id="A0A238Y850"/>
<dbReference type="Proteomes" id="UP000198397">
    <property type="component" value="Unassembled WGS sequence"/>
</dbReference>
<reference evidence="3 4" key="1">
    <citation type="submission" date="2017-06" db="EMBL/GenBank/DDBJ databases">
        <authorList>
            <person name="Kim H.J."/>
            <person name="Triplett B.A."/>
        </authorList>
    </citation>
    <scope>NUCLEOTIDE SEQUENCE [LARGE SCALE GENOMIC DNA]</scope>
    <source>
        <strain evidence="3 4">DSM 8800</strain>
    </source>
</reference>
<dbReference type="PROSITE" id="PS51257">
    <property type="entry name" value="PROKAR_LIPOPROTEIN"/>
    <property type="match status" value="1"/>
</dbReference>
<dbReference type="Gene3D" id="3.40.190.10">
    <property type="entry name" value="Periplasmic binding protein-like II"/>
    <property type="match status" value="2"/>
</dbReference>
<gene>
    <name evidence="3" type="ORF">SAMN06264855_13212</name>
</gene>
<organism evidence="3 4">
    <name type="scientific">Halorubrum vacuolatum</name>
    <name type="common">Natronobacterium vacuolatum</name>
    <dbReference type="NCBI Taxonomy" id="63740"/>
    <lineage>
        <taxon>Archaea</taxon>
        <taxon>Methanobacteriati</taxon>
        <taxon>Methanobacteriota</taxon>
        <taxon>Stenosarchaea group</taxon>
        <taxon>Halobacteria</taxon>
        <taxon>Halobacteriales</taxon>
        <taxon>Haloferacaceae</taxon>
        <taxon>Halorubrum</taxon>
    </lineage>
</organism>
<evidence type="ECO:0000313" key="3">
    <source>
        <dbReference type="EMBL" id="SNR66823.1"/>
    </source>
</evidence>
<proteinExistence type="predicted"/>
<accession>A0A238Y850</accession>
<keyword evidence="1" id="KW-0732">Signal</keyword>
<dbReference type="InterPro" id="IPR006059">
    <property type="entry name" value="SBP"/>
</dbReference>
<sequence>MTVNNSRSTRRTIIKATGGSVAALGIAGCLGDDDEDTNGDDGDRPAVQVSGGGGGYGESRIQNFWEPFENGEGPYGDGHSYEYTEMASDQYMADIQQNPENPDFDTVELDDQRAPILGEAGALVNHAEEIDNWENIPDAFKTEWMGASTVFPRGIAYRADEIDKEISSWDDLIDPDLEGQVGFEPWENAGSKYFYVINHIEGGDVNNIEPGLEWMEEFVETTDPIIFDQVDQADSMFENDEILITPYLSARSDSLRLDSGLDMEFVIPEEGSVMDYWGYPILRHRPEENIEEAKAALEGHYTPEIQAGFAEDFGYPPAMQEAYEYISDEALEERFLELTEEQTERFDVDIDWVEAQRLSDEHGPQFQQVIAS</sequence>
<feature type="region of interest" description="Disordered" evidence="2">
    <location>
        <begin position="32"/>
        <end position="55"/>
    </location>
</feature>
<dbReference type="EMBL" id="FZNQ01000032">
    <property type="protein sequence ID" value="SNR66823.1"/>
    <property type="molecule type" value="Genomic_DNA"/>
</dbReference>
<dbReference type="Pfam" id="PF13416">
    <property type="entry name" value="SBP_bac_8"/>
    <property type="match status" value="1"/>
</dbReference>
<evidence type="ECO:0000256" key="2">
    <source>
        <dbReference type="SAM" id="MobiDB-lite"/>
    </source>
</evidence>
<dbReference type="RefSeq" id="WP_089385971.1">
    <property type="nucleotide sequence ID" value="NZ_FZNQ01000032.1"/>
</dbReference>
<dbReference type="SUPFAM" id="SSF53850">
    <property type="entry name" value="Periplasmic binding protein-like II"/>
    <property type="match status" value="1"/>
</dbReference>
<dbReference type="PANTHER" id="PTHR30006:SF2">
    <property type="entry name" value="ABC TRANSPORTER SUBSTRATE-BINDING PROTEIN"/>
    <property type="match status" value="1"/>
</dbReference>